<dbReference type="SUPFAM" id="SSF53335">
    <property type="entry name" value="S-adenosyl-L-methionine-dependent methyltransferases"/>
    <property type="match status" value="1"/>
</dbReference>
<accession>A0A5C2RRW4</accession>
<dbReference type="Gene3D" id="3.40.50.150">
    <property type="entry name" value="Vaccinia Virus protein VP39"/>
    <property type="match status" value="1"/>
</dbReference>
<dbReference type="GO" id="GO:0032259">
    <property type="term" value="P:methylation"/>
    <property type="evidence" value="ECO:0007669"/>
    <property type="project" value="UniProtKB-KW"/>
</dbReference>
<dbReference type="InterPro" id="IPR016461">
    <property type="entry name" value="COMT-like"/>
</dbReference>
<dbReference type="Pfam" id="PF00891">
    <property type="entry name" value="Methyltransf_2"/>
    <property type="match status" value="1"/>
</dbReference>
<organism evidence="5 6">
    <name type="scientific">Lentinus tigrinus ALCF2SS1-6</name>
    <dbReference type="NCBI Taxonomy" id="1328759"/>
    <lineage>
        <taxon>Eukaryota</taxon>
        <taxon>Fungi</taxon>
        <taxon>Dikarya</taxon>
        <taxon>Basidiomycota</taxon>
        <taxon>Agaricomycotina</taxon>
        <taxon>Agaricomycetes</taxon>
        <taxon>Polyporales</taxon>
        <taxon>Polyporaceae</taxon>
        <taxon>Lentinus</taxon>
    </lineage>
</organism>
<dbReference type="EMBL" id="ML122311">
    <property type="protein sequence ID" value="RPD54054.1"/>
    <property type="molecule type" value="Genomic_DNA"/>
</dbReference>
<feature type="domain" description="O-methyltransferase C-terminal" evidence="4">
    <location>
        <begin position="291"/>
        <end position="419"/>
    </location>
</feature>
<keyword evidence="2 5" id="KW-0808">Transferase</keyword>
<dbReference type="Proteomes" id="UP000313359">
    <property type="component" value="Unassembled WGS sequence"/>
</dbReference>
<proteinExistence type="predicted"/>
<dbReference type="InterPro" id="IPR029063">
    <property type="entry name" value="SAM-dependent_MTases_sf"/>
</dbReference>
<dbReference type="Gene3D" id="1.10.10.10">
    <property type="entry name" value="Winged helix-like DNA-binding domain superfamily/Winged helix DNA-binding domain"/>
    <property type="match status" value="1"/>
</dbReference>
<dbReference type="AlphaFoldDB" id="A0A5C2RRW4"/>
<dbReference type="OrthoDB" id="2410195at2759"/>
<dbReference type="PANTHER" id="PTHR43712">
    <property type="entry name" value="PUTATIVE (AFU_ORTHOLOGUE AFUA_4G14580)-RELATED"/>
    <property type="match status" value="1"/>
</dbReference>
<dbReference type="GO" id="GO:0008171">
    <property type="term" value="F:O-methyltransferase activity"/>
    <property type="evidence" value="ECO:0007669"/>
    <property type="project" value="InterPro"/>
</dbReference>
<sequence>MERVYKAHPEPDVDYPSLDVPFYKNAPHTAQAEAAEKLAGDPAVVVAANYIVAACGQLAASVHRPFFSLVDAAKGAHLTACLQFLEASNTVEILRAAGPDGMHVDDIARRIAELNAGRDANARVEPGQLSHVLRLLATYHWLQEVRPDVFANNRLSAQVDSGKTLEELRTAPEKKHDGADGLAAFVAMCGDDFFKASAHMTDALLPWTPRATSLRKLWTKNPATTPEPGPEREGNLPFNLAFRTKLGYFDWMELPENKARLAEFGRAMTGARLWEVAENIVGAFPWGELPKDSVVVDVGGGVGSTSVVLANVYPHLWFVVEDRKQVVDIAPSIWSQTTHAELVKSGRVSYLAHDFFKPQPAHIDIASVGTISSPSVFVMRGCTHNWPDQDVQSMLRFLRDAAGPHTKLLIVDVILPLACYDDTEDDGEPIPGAERTLAPAGSPLLANLGKANASEYLLDISMMTVLNSKERTLREISTLASSAGWKVSRVTRAQGSLWAYTTADPA</sequence>
<evidence type="ECO:0000256" key="3">
    <source>
        <dbReference type="ARBA" id="ARBA00022691"/>
    </source>
</evidence>
<keyword evidence="6" id="KW-1185">Reference proteome</keyword>
<protein>
    <submittedName>
        <fullName evidence="5">S-adenosyl-L-methionine-dependent methyltransferase</fullName>
    </submittedName>
</protein>
<evidence type="ECO:0000313" key="5">
    <source>
        <dbReference type="EMBL" id="RPD54054.1"/>
    </source>
</evidence>
<name>A0A5C2RRW4_9APHY</name>
<dbReference type="STRING" id="1328759.A0A5C2RRW4"/>
<dbReference type="PANTHER" id="PTHR43712:SF2">
    <property type="entry name" value="O-METHYLTRANSFERASE CICE"/>
    <property type="match status" value="1"/>
</dbReference>
<keyword evidence="3" id="KW-0949">S-adenosyl-L-methionine</keyword>
<keyword evidence="1 5" id="KW-0489">Methyltransferase</keyword>
<evidence type="ECO:0000256" key="1">
    <source>
        <dbReference type="ARBA" id="ARBA00022603"/>
    </source>
</evidence>
<gene>
    <name evidence="5" type="ORF">L227DRAFT_512389</name>
</gene>
<evidence type="ECO:0000256" key="2">
    <source>
        <dbReference type="ARBA" id="ARBA00022679"/>
    </source>
</evidence>
<evidence type="ECO:0000313" key="6">
    <source>
        <dbReference type="Proteomes" id="UP000313359"/>
    </source>
</evidence>
<dbReference type="PROSITE" id="PS51683">
    <property type="entry name" value="SAM_OMT_II"/>
    <property type="match status" value="1"/>
</dbReference>
<reference evidence="5" key="1">
    <citation type="journal article" date="2018" name="Genome Biol. Evol.">
        <title>Genomics and development of Lentinus tigrinus, a white-rot wood-decaying mushroom with dimorphic fruiting bodies.</title>
        <authorList>
            <person name="Wu B."/>
            <person name="Xu Z."/>
            <person name="Knudson A."/>
            <person name="Carlson A."/>
            <person name="Chen N."/>
            <person name="Kovaka S."/>
            <person name="LaButti K."/>
            <person name="Lipzen A."/>
            <person name="Pennachio C."/>
            <person name="Riley R."/>
            <person name="Schakwitz W."/>
            <person name="Umezawa K."/>
            <person name="Ohm R.A."/>
            <person name="Grigoriev I.V."/>
            <person name="Nagy L.G."/>
            <person name="Gibbons J."/>
            <person name="Hibbett D."/>
        </authorList>
    </citation>
    <scope>NUCLEOTIDE SEQUENCE [LARGE SCALE GENOMIC DNA]</scope>
    <source>
        <strain evidence="5">ALCF2SS1-6</strain>
    </source>
</reference>
<evidence type="ECO:0000259" key="4">
    <source>
        <dbReference type="Pfam" id="PF00891"/>
    </source>
</evidence>
<dbReference type="InterPro" id="IPR001077">
    <property type="entry name" value="COMT_C"/>
</dbReference>
<dbReference type="InterPro" id="IPR036388">
    <property type="entry name" value="WH-like_DNA-bd_sf"/>
</dbReference>